<accession>A0A8K1FNM6</accession>
<comment type="subcellular location">
    <subcellularLocation>
        <location evidence="4">Peroxisome membrane</location>
    </subcellularLocation>
</comment>
<keyword evidence="3" id="KW-0576">Peroxisome</keyword>
<evidence type="ECO:0000256" key="2">
    <source>
        <dbReference type="ARBA" id="ARBA00023136"/>
    </source>
</evidence>
<evidence type="ECO:0000256" key="3">
    <source>
        <dbReference type="ARBA" id="ARBA00023140"/>
    </source>
</evidence>
<comment type="caution">
    <text evidence="7">The sequence shown here is derived from an EMBL/GenBank/DDBJ whole genome shotgun (WGS) entry which is preliminary data.</text>
</comment>
<feature type="transmembrane region" description="Helical" evidence="6">
    <location>
        <begin position="134"/>
        <end position="155"/>
    </location>
</feature>
<dbReference type="AlphaFoldDB" id="A0A8K1FNM6"/>
<dbReference type="GO" id="GO:0005778">
    <property type="term" value="C:peroxisomal membrane"/>
    <property type="evidence" value="ECO:0007669"/>
    <property type="project" value="UniProtKB-SubCell"/>
</dbReference>
<dbReference type="Pfam" id="PF05648">
    <property type="entry name" value="PEX11"/>
    <property type="match status" value="1"/>
</dbReference>
<keyword evidence="2 6" id="KW-0472">Membrane</keyword>
<feature type="transmembrane region" description="Helical" evidence="6">
    <location>
        <begin position="220"/>
        <end position="239"/>
    </location>
</feature>
<keyword evidence="6" id="KW-1133">Transmembrane helix</keyword>
<evidence type="ECO:0000256" key="6">
    <source>
        <dbReference type="SAM" id="Phobius"/>
    </source>
</evidence>
<dbReference type="InterPro" id="IPR008733">
    <property type="entry name" value="PEX11"/>
</dbReference>
<dbReference type="PANTHER" id="PTHR12652:SF50">
    <property type="entry name" value="PEROXIN 11"/>
    <property type="match status" value="1"/>
</dbReference>
<dbReference type="GO" id="GO:0016559">
    <property type="term" value="P:peroxisome fission"/>
    <property type="evidence" value="ECO:0007669"/>
    <property type="project" value="InterPro"/>
</dbReference>
<evidence type="ECO:0000256" key="4">
    <source>
        <dbReference type="ARBA" id="ARBA00046271"/>
    </source>
</evidence>
<reference evidence="7" key="1">
    <citation type="submission" date="2019-03" db="EMBL/GenBank/DDBJ databases">
        <title>Long read genome sequence of the mycoparasitic Pythium oligandrum ATCC 38472 isolated from sugarbeet rhizosphere.</title>
        <authorList>
            <person name="Gaulin E."/>
        </authorList>
    </citation>
    <scope>NUCLEOTIDE SEQUENCE</scope>
    <source>
        <strain evidence="7">ATCC 38472_TT</strain>
    </source>
</reference>
<gene>
    <name evidence="7" type="ORF">Poli38472_003797</name>
</gene>
<evidence type="ECO:0000256" key="5">
    <source>
        <dbReference type="SAM" id="MobiDB-lite"/>
    </source>
</evidence>
<feature type="region of interest" description="Disordered" evidence="5">
    <location>
        <begin position="58"/>
        <end position="80"/>
    </location>
</feature>
<dbReference type="Proteomes" id="UP000794436">
    <property type="component" value="Unassembled WGS sequence"/>
</dbReference>
<evidence type="ECO:0000313" key="8">
    <source>
        <dbReference type="Proteomes" id="UP000794436"/>
    </source>
</evidence>
<dbReference type="OrthoDB" id="411017at2759"/>
<evidence type="ECO:0000313" key="7">
    <source>
        <dbReference type="EMBL" id="TMW66032.1"/>
    </source>
</evidence>
<evidence type="ECO:0000256" key="1">
    <source>
        <dbReference type="ARBA" id="ARBA00022593"/>
    </source>
</evidence>
<keyword evidence="6" id="KW-0812">Transmembrane</keyword>
<dbReference type="EMBL" id="SPLM01000036">
    <property type="protein sequence ID" value="TMW66032.1"/>
    <property type="molecule type" value="Genomic_DNA"/>
</dbReference>
<sequence>MAVDDDLLAQLVQFLSSTESRNKVYRLIQYSAKLSKWTLMTMWRLRPEDLRELAHVPEHKPPNAVNGHTHKASTAEKESSTKTAVRRVAAMLSRVEGLFADGRKVYRLLQFLEMLDMLRHVHEPEAAVRVLRRLRIVCFFFFNLLENYMMILLRIKLLPHRDPRVVFLKRACNGFWCLSIVLAFPLDHLMHRNSHLSTIKKLLDLPVAYLAFADHRVNDGLFSLLGVASANIGVYLRWIEVVRKMQSKQSSIRAPPIMPALK</sequence>
<name>A0A8K1FNM6_PYTOL</name>
<organism evidence="7 8">
    <name type="scientific">Pythium oligandrum</name>
    <name type="common">Mycoparasitic fungus</name>
    <dbReference type="NCBI Taxonomy" id="41045"/>
    <lineage>
        <taxon>Eukaryota</taxon>
        <taxon>Sar</taxon>
        <taxon>Stramenopiles</taxon>
        <taxon>Oomycota</taxon>
        <taxon>Peronosporomycetes</taxon>
        <taxon>Pythiales</taxon>
        <taxon>Pythiaceae</taxon>
        <taxon>Pythium</taxon>
    </lineage>
</organism>
<protein>
    <submittedName>
        <fullName evidence="7">Uncharacterized protein</fullName>
    </submittedName>
</protein>
<keyword evidence="1" id="KW-0962">Peroxisome biogenesis</keyword>
<proteinExistence type="predicted"/>
<keyword evidence="8" id="KW-1185">Reference proteome</keyword>
<dbReference type="PANTHER" id="PTHR12652">
    <property type="entry name" value="PEROXISOMAL BIOGENESIS FACTOR 11"/>
    <property type="match status" value="1"/>
</dbReference>